<keyword evidence="2" id="KW-1185">Reference proteome</keyword>
<protein>
    <submittedName>
        <fullName evidence="1">Uncharacterized protein YehS (DUF1456 family)</fullName>
    </submittedName>
</protein>
<dbReference type="PANTHER" id="PTHR37805">
    <property type="entry name" value="CYTOPLASMIC PROTEIN-RELATED"/>
    <property type="match status" value="1"/>
</dbReference>
<gene>
    <name evidence="1" type="ORF">HNP81_001628</name>
</gene>
<dbReference type="EMBL" id="JACJHX010000004">
    <property type="protein sequence ID" value="MBA9026343.1"/>
    <property type="molecule type" value="Genomic_DNA"/>
</dbReference>
<dbReference type="RefSeq" id="WP_028390061.1">
    <property type="nucleotide sequence ID" value="NZ_JACJHX010000004.1"/>
</dbReference>
<dbReference type="Proteomes" id="UP000626697">
    <property type="component" value="Unassembled WGS sequence"/>
</dbReference>
<evidence type="ECO:0000313" key="2">
    <source>
        <dbReference type="Proteomes" id="UP000626697"/>
    </source>
</evidence>
<dbReference type="InterPro" id="IPR009921">
    <property type="entry name" value="YehS-like"/>
</dbReference>
<dbReference type="Pfam" id="PF07308">
    <property type="entry name" value="DUF1456"/>
    <property type="match status" value="2"/>
</dbReference>
<comment type="caution">
    <text evidence="1">The sequence shown here is derived from an EMBL/GenBank/DDBJ whole genome shotgun (WGS) entry which is preliminary data.</text>
</comment>
<organism evidence="1 2">
    <name type="scientific">Peribacillus huizhouensis</name>
    <dbReference type="NCBI Taxonomy" id="1501239"/>
    <lineage>
        <taxon>Bacteria</taxon>
        <taxon>Bacillati</taxon>
        <taxon>Bacillota</taxon>
        <taxon>Bacilli</taxon>
        <taxon>Bacillales</taxon>
        <taxon>Bacillaceae</taxon>
        <taxon>Peribacillus</taxon>
    </lineage>
</organism>
<sequence length="177" mass="20058">MDMTNNDILIRLRYALDIKDTDMVKIFKLGGVEITKEEVQKMLIKSKDSYHNDVDFDEENILCDNFTLESFLNGLIIFKRGKQDPKPGQPERPAMSITDDRSVNNVLLKKLKIALALTSEDMLDILEVAGVIVSKGELSAILRKEGHKNYKACGDRYARNFLKGLALKYRDSMGQGD</sequence>
<name>A0ABR6CMW9_9BACI</name>
<accession>A0ABR6CMW9</accession>
<proteinExistence type="predicted"/>
<evidence type="ECO:0000313" key="1">
    <source>
        <dbReference type="EMBL" id="MBA9026343.1"/>
    </source>
</evidence>
<reference evidence="1 2" key="1">
    <citation type="submission" date="2020-08" db="EMBL/GenBank/DDBJ databases">
        <title>Genomic Encyclopedia of Type Strains, Phase IV (KMG-IV): sequencing the most valuable type-strain genomes for metagenomic binning, comparative biology and taxonomic classification.</title>
        <authorList>
            <person name="Goeker M."/>
        </authorList>
    </citation>
    <scope>NUCLEOTIDE SEQUENCE [LARGE SCALE GENOMIC DNA]</scope>
    <source>
        <strain evidence="1 2">DSM 105481</strain>
    </source>
</reference>
<dbReference type="PANTHER" id="PTHR37805:SF1">
    <property type="entry name" value="CYTOPLASMIC PROTEIN"/>
    <property type="match status" value="1"/>
</dbReference>